<evidence type="ECO:0000313" key="5">
    <source>
        <dbReference type="EMBL" id="CAH1111908.1"/>
    </source>
</evidence>
<dbReference type="InterPro" id="IPR049083">
    <property type="entry name" value="TACO1_YebC_N"/>
</dbReference>
<dbReference type="InterPro" id="IPR048300">
    <property type="entry name" value="TACO1_YebC-like_2nd/3rd_dom"/>
</dbReference>
<dbReference type="EMBL" id="OV651818">
    <property type="protein sequence ID" value="CAH1111908.1"/>
    <property type="molecule type" value="Genomic_DNA"/>
</dbReference>
<dbReference type="Pfam" id="PF01709">
    <property type="entry name" value="Transcrip_reg"/>
    <property type="match status" value="1"/>
</dbReference>
<evidence type="ECO:0000259" key="3">
    <source>
        <dbReference type="Pfam" id="PF01709"/>
    </source>
</evidence>
<dbReference type="AlphaFoldDB" id="A0A9P0GJW9"/>
<organism evidence="5 6">
    <name type="scientific">Psylliodes chrysocephalus</name>
    <dbReference type="NCBI Taxonomy" id="3402493"/>
    <lineage>
        <taxon>Eukaryota</taxon>
        <taxon>Metazoa</taxon>
        <taxon>Ecdysozoa</taxon>
        <taxon>Arthropoda</taxon>
        <taxon>Hexapoda</taxon>
        <taxon>Insecta</taxon>
        <taxon>Pterygota</taxon>
        <taxon>Neoptera</taxon>
        <taxon>Endopterygota</taxon>
        <taxon>Coleoptera</taxon>
        <taxon>Polyphaga</taxon>
        <taxon>Cucujiformia</taxon>
        <taxon>Chrysomeloidea</taxon>
        <taxon>Chrysomelidae</taxon>
        <taxon>Galerucinae</taxon>
        <taxon>Alticini</taxon>
        <taxon>Psylliodes</taxon>
    </lineage>
</organism>
<evidence type="ECO:0000313" key="6">
    <source>
        <dbReference type="Proteomes" id="UP001153636"/>
    </source>
</evidence>
<evidence type="ECO:0008006" key="7">
    <source>
        <dbReference type="Google" id="ProtNLM"/>
    </source>
</evidence>
<reference evidence="5" key="1">
    <citation type="submission" date="2022-01" db="EMBL/GenBank/DDBJ databases">
        <authorList>
            <person name="King R."/>
        </authorList>
    </citation>
    <scope>NUCLEOTIDE SEQUENCE</scope>
</reference>
<comment type="similarity">
    <text evidence="2">Belongs to the TACO1 family.</text>
</comment>
<dbReference type="FunFam" id="1.10.10.200:FF:000002">
    <property type="entry name" value="Probable transcriptional regulatory protein CLM62_37755"/>
    <property type="match status" value="1"/>
</dbReference>
<name>A0A9P0GJW9_9CUCU</name>
<evidence type="ECO:0000256" key="1">
    <source>
        <dbReference type="ARBA" id="ARBA00004173"/>
    </source>
</evidence>
<comment type="subcellular location">
    <subcellularLocation>
        <location evidence="1">Mitochondrion</location>
    </subcellularLocation>
</comment>
<protein>
    <recommendedName>
        <fullName evidence="7">Translational activator of cytochrome c oxidase 1</fullName>
    </recommendedName>
</protein>
<dbReference type="InterPro" id="IPR017856">
    <property type="entry name" value="Integrase-like_N"/>
</dbReference>
<dbReference type="Gene3D" id="1.10.10.200">
    <property type="match status" value="1"/>
</dbReference>
<dbReference type="GO" id="GO:0005739">
    <property type="term" value="C:mitochondrion"/>
    <property type="evidence" value="ECO:0007669"/>
    <property type="project" value="UniProtKB-SubCell"/>
</dbReference>
<dbReference type="InterPro" id="IPR026564">
    <property type="entry name" value="Transcrip_reg_TACO1-like_dom3"/>
</dbReference>
<keyword evidence="6" id="KW-1185">Reference proteome</keyword>
<dbReference type="InterPro" id="IPR029072">
    <property type="entry name" value="YebC-like"/>
</dbReference>
<feature type="domain" description="TACO1/YebC-like N-terminal" evidence="4">
    <location>
        <begin position="31"/>
        <end position="99"/>
    </location>
</feature>
<dbReference type="Pfam" id="PF20772">
    <property type="entry name" value="TACO1_YebC_N"/>
    <property type="match status" value="1"/>
</dbReference>
<dbReference type="InterPro" id="IPR002876">
    <property type="entry name" value="Transcrip_reg_TACO1-like"/>
</dbReference>
<dbReference type="SUPFAM" id="SSF75625">
    <property type="entry name" value="YebC-like"/>
    <property type="match status" value="1"/>
</dbReference>
<dbReference type="PANTHER" id="PTHR12532">
    <property type="entry name" value="TRANSLATIONAL ACTIVATOR OF CYTOCHROME C OXIDASE 1"/>
    <property type="match status" value="1"/>
</dbReference>
<evidence type="ECO:0000259" key="4">
    <source>
        <dbReference type="Pfam" id="PF20772"/>
    </source>
</evidence>
<accession>A0A9P0GJW9</accession>
<feature type="domain" description="TACO1/YebC-like second and third" evidence="3">
    <location>
        <begin position="109"/>
        <end position="269"/>
    </location>
</feature>
<dbReference type="Gene3D" id="3.30.70.980">
    <property type="match status" value="2"/>
</dbReference>
<dbReference type="PANTHER" id="PTHR12532:SF0">
    <property type="entry name" value="TRANSLATIONAL ACTIVATOR OF CYTOCHROME C OXIDASE 1"/>
    <property type="match status" value="1"/>
</dbReference>
<dbReference type="Proteomes" id="UP001153636">
    <property type="component" value="Chromosome 6"/>
</dbReference>
<dbReference type="OrthoDB" id="2017544at2759"/>
<evidence type="ECO:0000256" key="2">
    <source>
        <dbReference type="ARBA" id="ARBA00008724"/>
    </source>
</evidence>
<gene>
    <name evidence="5" type="ORF">PSYICH_LOCUS12203</name>
</gene>
<proteinExistence type="inferred from homology"/>
<sequence>MLKQILIKTIPRTYEFGVTNSLIIKRFAGHSKWANIKHIKGLKDAERSKVFTKLGRQIKVAVTDGGSTDPKKNLLLAQVIEQTKRANMPVATLQSILKSCENDKSQNKQYMLEIKGPGSCFILCEVYTNQLHILKQNMSSILRKNQSRWSDGGGLHLFQEKGQIDTEHPSLAGKAEAEIIEQVTDHAIESGAEDVKIIENNFIQFTCGKTNLNQVVQELEKLGYKVTSAEVEYIPQKLQNLQDDELEVCKNLYDKLESIPEVVRLVDNIA</sequence>